<dbReference type="Proteomes" id="UP000199532">
    <property type="component" value="Unassembled WGS sequence"/>
</dbReference>
<dbReference type="STRING" id="408657.SAMN04487995_3650"/>
<protein>
    <submittedName>
        <fullName evidence="2">Uncharacterized phage-associated protein</fullName>
    </submittedName>
</protein>
<evidence type="ECO:0000313" key="2">
    <source>
        <dbReference type="EMBL" id="SEJ18249.1"/>
    </source>
</evidence>
<reference evidence="2 3" key="1">
    <citation type="submission" date="2016-10" db="EMBL/GenBank/DDBJ databases">
        <authorList>
            <person name="de Groot N.N."/>
        </authorList>
    </citation>
    <scope>NUCLEOTIDE SEQUENCE [LARGE SCALE GENOMIC DNA]</scope>
    <source>
        <strain evidence="2 3">DSM 19938</strain>
    </source>
</reference>
<evidence type="ECO:0000313" key="3">
    <source>
        <dbReference type="Proteomes" id="UP000199532"/>
    </source>
</evidence>
<gene>
    <name evidence="2" type="ORF">SAMN04487995_3650</name>
</gene>
<dbReference type="RefSeq" id="WP_090337573.1">
    <property type="nucleotide sequence ID" value="NZ_FNXY01000005.1"/>
</dbReference>
<name>A0A1H6WMF1_9BACT</name>
<dbReference type="EMBL" id="FNXY01000005">
    <property type="protein sequence ID" value="SEJ18249.1"/>
    <property type="molecule type" value="Genomic_DNA"/>
</dbReference>
<dbReference type="AlphaFoldDB" id="A0A1H6WMF1"/>
<sequence length="164" mass="18378">MISAEIVAKEFVRMGSSSESPVTQMKLQKMVFFAHGLHLALYDTPLCSEPFFAWKFGPVIPSIYQLYKKWGSSPIIAPPTAFKPSEATGISESYTLSSTETEAIEYTWEITKNLDGVTLSNWSHAANSPWAQAYAKGENTIISNDIIKEYFEQNLIRQSIRAQS</sequence>
<proteinExistence type="predicted"/>
<organism evidence="2 3">
    <name type="scientific">Dyadobacter koreensis</name>
    <dbReference type="NCBI Taxonomy" id="408657"/>
    <lineage>
        <taxon>Bacteria</taxon>
        <taxon>Pseudomonadati</taxon>
        <taxon>Bacteroidota</taxon>
        <taxon>Cytophagia</taxon>
        <taxon>Cytophagales</taxon>
        <taxon>Spirosomataceae</taxon>
        <taxon>Dyadobacter</taxon>
    </lineage>
</organism>
<dbReference type="InterPro" id="IPR025272">
    <property type="entry name" value="SocA_Panacea"/>
</dbReference>
<accession>A0A1H6WMF1</accession>
<keyword evidence="3" id="KW-1185">Reference proteome</keyword>
<evidence type="ECO:0000259" key="1">
    <source>
        <dbReference type="Pfam" id="PF13274"/>
    </source>
</evidence>
<dbReference type="Pfam" id="PF13274">
    <property type="entry name" value="SocA_Panacea"/>
    <property type="match status" value="1"/>
</dbReference>
<feature type="domain" description="Antitoxin SocA-like Panacea" evidence="1">
    <location>
        <begin position="27"/>
        <end position="130"/>
    </location>
</feature>
<dbReference type="OrthoDB" id="9799173at2"/>